<dbReference type="OrthoDB" id="9872092at2"/>
<sequence length="78" mass="8181">MKRHADAAFSLASVRCAASEDPQVFMFAYDTARDVVAASGDVDRMWCDVLRNQPAAAVAGVIEGLASTRDVPPQLGGG</sequence>
<dbReference type="AlphaFoldDB" id="A0A7U9KZ05"/>
<dbReference type="GeneID" id="95624599"/>
<evidence type="ECO:0000313" key="2">
    <source>
        <dbReference type="Proteomes" id="UP000287830"/>
    </source>
</evidence>
<organism evidence="1 2">
    <name type="scientific">Streptomyces chrestomyceticus JCM 4735</name>
    <dbReference type="NCBI Taxonomy" id="1306181"/>
    <lineage>
        <taxon>Bacteria</taxon>
        <taxon>Bacillati</taxon>
        <taxon>Actinomycetota</taxon>
        <taxon>Actinomycetes</taxon>
        <taxon>Kitasatosporales</taxon>
        <taxon>Streptomycetaceae</taxon>
        <taxon>Streptomyces</taxon>
    </lineage>
</organism>
<proteinExistence type="predicted"/>
<dbReference type="EMBL" id="BHZC01000001">
    <property type="protein sequence ID" value="GCD38025.1"/>
    <property type="molecule type" value="Genomic_DNA"/>
</dbReference>
<comment type="caution">
    <text evidence="1">The sequence shown here is derived from an EMBL/GenBank/DDBJ whole genome shotgun (WGS) entry which is preliminary data.</text>
</comment>
<accession>A0A7U9KZ05</accession>
<dbReference type="RefSeq" id="WP_125047331.1">
    <property type="nucleotide sequence ID" value="NZ_BHZC01000001.1"/>
</dbReference>
<protein>
    <submittedName>
        <fullName evidence="1">Uncharacterized protein</fullName>
    </submittedName>
</protein>
<reference evidence="1 2" key="1">
    <citation type="submission" date="2018-11" db="EMBL/GenBank/DDBJ databases">
        <title>Whole genome sequence of Streptomyces chrestomyceticus NBRC 13444(T).</title>
        <authorList>
            <person name="Komaki H."/>
            <person name="Tamura T."/>
        </authorList>
    </citation>
    <scope>NUCLEOTIDE SEQUENCE [LARGE SCALE GENOMIC DNA]</scope>
    <source>
        <strain evidence="1 2">NBRC 13444</strain>
    </source>
</reference>
<dbReference type="Proteomes" id="UP000287830">
    <property type="component" value="Unassembled WGS sequence"/>
</dbReference>
<name>A0A7U9KZ05_9ACTN</name>
<evidence type="ECO:0000313" key="1">
    <source>
        <dbReference type="EMBL" id="GCD38025.1"/>
    </source>
</evidence>
<gene>
    <name evidence="1" type="ORF">OEIGOIKO_05835</name>
</gene>